<keyword evidence="2" id="KW-1185">Reference proteome</keyword>
<dbReference type="AlphaFoldDB" id="A0A2V1DFR1"/>
<evidence type="ECO:0000313" key="1">
    <source>
        <dbReference type="EMBL" id="PVH96423.1"/>
    </source>
</evidence>
<organism evidence="1 2">
    <name type="scientific">Periconia macrospinosa</name>
    <dbReference type="NCBI Taxonomy" id="97972"/>
    <lineage>
        <taxon>Eukaryota</taxon>
        <taxon>Fungi</taxon>
        <taxon>Dikarya</taxon>
        <taxon>Ascomycota</taxon>
        <taxon>Pezizomycotina</taxon>
        <taxon>Dothideomycetes</taxon>
        <taxon>Pleosporomycetidae</taxon>
        <taxon>Pleosporales</taxon>
        <taxon>Massarineae</taxon>
        <taxon>Periconiaceae</taxon>
        <taxon>Periconia</taxon>
    </lineage>
</organism>
<dbReference type="EMBL" id="KZ805465">
    <property type="protein sequence ID" value="PVH96423.1"/>
    <property type="molecule type" value="Genomic_DNA"/>
</dbReference>
<proteinExistence type="predicted"/>
<evidence type="ECO:0000313" key="2">
    <source>
        <dbReference type="Proteomes" id="UP000244855"/>
    </source>
</evidence>
<sequence>MRPCSHAAMQPCSRAVQPTAATDSRLGIRRTRLASNQRSWSSLDASTCSKITIHLPWCYRLRCMVVLQPVD</sequence>
<dbReference type="Proteomes" id="UP000244855">
    <property type="component" value="Unassembled WGS sequence"/>
</dbReference>
<accession>A0A2V1DFR1</accession>
<reference evidence="1 2" key="1">
    <citation type="journal article" date="2018" name="Sci. Rep.">
        <title>Comparative genomics provides insights into the lifestyle and reveals functional heterogeneity of dark septate endophytic fungi.</title>
        <authorList>
            <person name="Knapp D.G."/>
            <person name="Nemeth J.B."/>
            <person name="Barry K."/>
            <person name="Hainaut M."/>
            <person name="Henrissat B."/>
            <person name="Johnson J."/>
            <person name="Kuo A."/>
            <person name="Lim J.H.P."/>
            <person name="Lipzen A."/>
            <person name="Nolan M."/>
            <person name="Ohm R.A."/>
            <person name="Tamas L."/>
            <person name="Grigoriev I.V."/>
            <person name="Spatafora J.W."/>
            <person name="Nagy L.G."/>
            <person name="Kovacs G.M."/>
        </authorList>
    </citation>
    <scope>NUCLEOTIDE SEQUENCE [LARGE SCALE GENOMIC DNA]</scope>
    <source>
        <strain evidence="1 2">DSE2036</strain>
    </source>
</reference>
<protein>
    <submittedName>
        <fullName evidence="1">Uncharacterized protein</fullName>
    </submittedName>
</protein>
<name>A0A2V1DFR1_9PLEO</name>
<gene>
    <name evidence="1" type="ORF">DM02DRAFT_119782</name>
</gene>